<gene>
    <name evidence="1" type="ORF">CHC_T00007773001</name>
</gene>
<sequence>MRGAMAGYIFAEIQTCSTQLSLGTTILSAAVHRQRFETHVASVQRCEP</sequence>
<evidence type="ECO:0000313" key="1">
    <source>
        <dbReference type="EMBL" id="CDF41248.1"/>
    </source>
</evidence>
<organism evidence="1 2">
    <name type="scientific">Chondrus crispus</name>
    <name type="common">Carrageen Irish moss</name>
    <name type="synonym">Polymorpha crispa</name>
    <dbReference type="NCBI Taxonomy" id="2769"/>
    <lineage>
        <taxon>Eukaryota</taxon>
        <taxon>Rhodophyta</taxon>
        <taxon>Florideophyceae</taxon>
        <taxon>Rhodymeniophycidae</taxon>
        <taxon>Gigartinales</taxon>
        <taxon>Gigartinaceae</taxon>
        <taxon>Chondrus</taxon>
    </lineage>
</organism>
<proteinExistence type="predicted"/>
<dbReference type="Proteomes" id="UP000012073">
    <property type="component" value="Unassembled WGS sequence"/>
</dbReference>
<dbReference type="KEGG" id="ccp:CHC_T00007773001"/>
<dbReference type="Gramene" id="CDF41248">
    <property type="protein sequence ID" value="CDF41248"/>
    <property type="gene ID" value="CHC_T00007773001"/>
</dbReference>
<dbReference type="RefSeq" id="XP_005711542.1">
    <property type="nucleotide sequence ID" value="XM_005711485.1"/>
</dbReference>
<keyword evidence="2" id="KW-1185">Reference proteome</keyword>
<protein>
    <submittedName>
        <fullName evidence="1">Uncharacterized protein</fullName>
    </submittedName>
</protein>
<dbReference type="EMBL" id="HG002333">
    <property type="protein sequence ID" value="CDF41248.1"/>
    <property type="molecule type" value="Genomic_DNA"/>
</dbReference>
<evidence type="ECO:0000313" key="2">
    <source>
        <dbReference type="Proteomes" id="UP000012073"/>
    </source>
</evidence>
<name>R7QU68_CHOCR</name>
<accession>R7QU68</accession>
<reference evidence="2" key="1">
    <citation type="journal article" date="2013" name="Proc. Natl. Acad. Sci. U.S.A.">
        <title>Genome structure and metabolic features in the red seaweed Chondrus crispus shed light on evolution of the Archaeplastida.</title>
        <authorList>
            <person name="Collen J."/>
            <person name="Porcel B."/>
            <person name="Carre W."/>
            <person name="Ball S.G."/>
            <person name="Chaparro C."/>
            <person name="Tonon T."/>
            <person name="Barbeyron T."/>
            <person name="Michel G."/>
            <person name="Noel B."/>
            <person name="Valentin K."/>
            <person name="Elias M."/>
            <person name="Artiguenave F."/>
            <person name="Arun A."/>
            <person name="Aury J.M."/>
            <person name="Barbosa-Neto J.F."/>
            <person name="Bothwell J.H."/>
            <person name="Bouget F.Y."/>
            <person name="Brillet L."/>
            <person name="Cabello-Hurtado F."/>
            <person name="Capella-Gutierrez S."/>
            <person name="Charrier B."/>
            <person name="Cladiere L."/>
            <person name="Cock J.M."/>
            <person name="Coelho S.M."/>
            <person name="Colleoni C."/>
            <person name="Czjzek M."/>
            <person name="Da Silva C."/>
            <person name="Delage L."/>
            <person name="Denoeud F."/>
            <person name="Deschamps P."/>
            <person name="Dittami S.M."/>
            <person name="Gabaldon T."/>
            <person name="Gachon C.M."/>
            <person name="Groisillier A."/>
            <person name="Herve C."/>
            <person name="Jabbari K."/>
            <person name="Katinka M."/>
            <person name="Kloareg B."/>
            <person name="Kowalczyk N."/>
            <person name="Labadie K."/>
            <person name="Leblanc C."/>
            <person name="Lopez P.J."/>
            <person name="McLachlan D.H."/>
            <person name="Meslet-Cladiere L."/>
            <person name="Moustafa A."/>
            <person name="Nehr Z."/>
            <person name="Nyvall Collen P."/>
            <person name="Panaud O."/>
            <person name="Partensky F."/>
            <person name="Poulain J."/>
            <person name="Rensing S.A."/>
            <person name="Rousvoal S."/>
            <person name="Samson G."/>
            <person name="Symeonidi A."/>
            <person name="Weissenbach J."/>
            <person name="Zambounis A."/>
            <person name="Wincker P."/>
            <person name="Boyen C."/>
        </authorList>
    </citation>
    <scope>NUCLEOTIDE SEQUENCE [LARGE SCALE GENOMIC DNA]</scope>
    <source>
        <strain evidence="2">cv. Stackhouse</strain>
    </source>
</reference>
<dbReference type="GeneID" id="17319268"/>
<dbReference type="AlphaFoldDB" id="R7QU68"/>